<sequence length="225" mass="24373">MSRTEESWNWRGGRIREAFAEAARAVAELLAEPAVAAAWEKPSALRDFSVGGLAGHTAWQALAVPQLLAEPEPAEPVVSLREYYLQRVTWLDAGVDGAVNVRIRTGGEAEAADGHEALLGRVREAAGWLRAELAEVPAGRPIRVPSWGDWSLDLDDFLLTRLLELVVHADDLAHSVGLPTPEFPEHVTAPVVELLSRLAVRRHGTVDVIRGLARTERAPASIAGL</sequence>
<dbReference type="InterPro" id="IPR024344">
    <property type="entry name" value="MDMPI_metal-binding"/>
</dbReference>
<protein>
    <submittedName>
        <fullName evidence="2">Maleylpyruvate isomerase N-terminal domain-containing protein</fullName>
    </submittedName>
</protein>
<dbReference type="GO" id="GO:0046872">
    <property type="term" value="F:metal ion binding"/>
    <property type="evidence" value="ECO:0007669"/>
    <property type="project" value="InterPro"/>
</dbReference>
<name>A0AB39PH90_9ACTN</name>
<accession>A0AB39PH90</accession>
<gene>
    <name evidence="2" type="ORF">AB5J56_28645</name>
</gene>
<proteinExistence type="predicted"/>
<dbReference type="Gene3D" id="1.20.120.450">
    <property type="entry name" value="dinb family like domain"/>
    <property type="match status" value="1"/>
</dbReference>
<evidence type="ECO:0000313" key="2">
    <source>
        <dbReference type="EMBL" id="XDQ28414.1"/>
    </source>
</evidence>
<dbReference type="EMBL" id="CP163435">
    <property type="protein sequence ID" value="XDQ28414.1"/>
    <property type="molecule type" value="Genomic_DNA"/>
</dbReference>
<dbReference type="Pfam" id="PF11716">
    <property type="entry name" value="MDMPI_N"/>
    <property type="match status" value="1"/>
</dbReference>
<keyword evidence="2" id="KW-0413">Isomerase</keyword>
<reference evidence="2" key="1">
    <citation type="submission" date="2024-07" db="EMBL/GenBank/DDBJ databases">
        <authorList>
            <person name="Yu S.T."/>
        </authorList>
    </citation>
    <scope>NUCLEOTIDE SEQUENCE</scope>
    <source>
        <strain evidence="2">R21</strain>
    </source>
</reference>
<dbReference type="AlphaFoldDB" id="A0AB39PH90"/>
<dbReference type="RefSeq" id="WP_369236427.1">
    <property type="nucleotide sequence ID" value="NZ_CP163435.1"/>
</dbReference>
<dbReference type="InterPro" id="IPR034660">
    <property type="entry name" value="DinB/YfiT-like"/>
</dbReference>
<dbReference type="SUPFAM" id="SSF109854">
    <property type="entry name" value="DinB/YfiT-like putative metalloenzymes"/>
    <property type="match status" value="1"/>
</dbReference>
<feature type="domain" description="Mycothiol-dependent maleylpyruvate isomerase metal-binding" evidence="1">
    <location>
        <begin position="19"/>
        <end position="173"/>
    </location>
</feature>
<dbReference type="GO" id="GO:0016853">
    <property type="term" value="F:isomerase activity"/>
    <property type="evidence" value="ECO:0007669"/>
    <property type="project" value="UniProtKB-KW"/>
</dbReference>
<organism evidence="2">
    <name type="scientific">Streptomyces sp. R21</name>
    <dbReference type="NCBI Taxonomy" id="3238627"/>
    <lineage>
        <taxon>Bacteria</taxon>
        <taxon>Bacillati</taxon>
        <taxon>Actinomycetota</taxon>
        <taxon>Actinomycetes</taxon>
        <taxon>Kitasatosporales</taxon>
        <taxon>Streptomycetaceae</taxon>
        <taxon>Streptomyces</taxon>
    </lineage>
</organism>
<evidence type="ECO:0000259" key="1">
    <source>
        <dbReference type="Pfam" id="PF11716"/>
    </source>
</evidence>